<protein>
    <submittedName>
        <fullName evidence="1">DUF2397 family protein</fullName>
    </submittedName>
</protein>
<accession>A0A5B8S684</accession>
<dbReference type="KEGG" id="ngf:FRF71_12555"/>
<evidence type="ECO:0000313" key="2">
    <source>
        <dbReference type="Proteomes" id="UP000321172"/>
    </source>
</evidence>
<keyword evidence="2" id="KW-1185">Reference proteome</keyword>
<dbReference type="EMBL" id="CP042345">
    <property type="protein sequence ID" value="QEA16890.1"/>
    <property type="molecule type" value="Genomic_DNA"/>
</dbReference>
<sequence length="67" mass="7162">MSGERSSRALARIEAALERIEAATRRGAQAGASSEELADLRTRHEKLRAAVTDSLAELDQLIEGAQG</sequence>
<dbReference type="Proteomes" id="UP000321172">
    <property type="component" value="Chromosome"/>
</dbReference>
<reference evidence="1 2" key="1">
    <citation type="journal article" date="2013" name="J. Microbiol. Biotechnol.">
        <title>Novosphingobium ginsenosidimutans sp. nov., with the ability to convert ginsenoside.</title>
        <authorList>
            <person name="Kim J.K."/>
            <person name="He D."/>
            <person name="Liu Q.M."/>
            <person name="Park H.Y."/>
            <person name="Jung M.S."/>
            <person name="Yoon M.H."/>
            <person name="Kim S.C."/>
            <person name="Im W.T."/>
        </authorList>
    </citation>
    <scope>NUCLEOTIDE SEQUENCE [LARGE SCALE GENOMIC DNA]</scope>
    <source>
        <strain evidence="1 2">FW-6</strain>
    </source>
</reference>
<organism evidence="1 2">
    <name type="scientific">Novosphingobium ginsenosidimutans</name>
    <dbReference type="NCBI Taxonomy" id="1176536"/>
    <lineage>
        <taxon>Bacteria</taxon>
        <taxon>Pseudomonadati</taxon>
        <taxon>Pseudomonadota</taxon>
        <taxon>Alphaproteobacteria</taxon>
        <taxon>Sphingomonadales</taxon>
        <taxon>Sphingomonadaceae</taxon>
        <taxon>Novosphingobium</taxon>
    </lineage>
</organism>
<dbReference type="AlphaFoldDB" id="A0A5B8S684"/>
<gene>
    <name evidence="1" type="ORF">FRF71_12555</name>
</gene>
<evidence type="ECO:0000313" key="1">
    <source>
        <dbReference type="EMBL" id="QEA16890.1"/>
    </source>
</evidence>
<dbReference type="RefSeq" id="WP_147090969.1">
    <property type="nucleotide sequence ID" value="NZ_BAABJD010000002.1"/>
</dbReference>
<proteinExistence type="predicted"/>
<name>A0A5B8S684_9SPHN</name>